<name>A0ACB1AA38_MELEN</name>
<dbReference type="EMBL" id="CAVMJV010000067">
    <property type="protein sequence ID" value="CAK5087644.1"/>
    <property type="molecule type" value="Genomic_DNA"/>
</dbReference>
<evidence type="ECO:0000313" key="1">
    <source>
        <dbReference type="EMBL" id="CAK5087644.1"/>
    </source>
</evidence>
<sequence>MYANPIVAWALTFNCGEVLNFIFKNFKFFKVTHFAHFVVYWLAPLFAFFLSKWLL</sequence>
<protein>
    <submittedName>
        <fullName evidence="1">Uncharacterized protein</fullName>
    </submittedName>
</protein>
<reference evidence="1" key="1">
    <citation type="submission" date="2023-11" db="EMBL/GenBank/DDBJ databases">
        <authorList>
            <person name="Poullet M."/>
        </authorList>
    </citation>
    <scope>NUCLEOTIDE SEQUENCE</scope>
    <source>
        <strain evidence="1">E1834</strain>
    </source>
</reference>
<evidence type="ECO:0000313" key="2">
    <source>
        <dbReference type="Proteomes" id="UP001497535"/>
    </source>
</evidence>
<organism evidence="1 2">
    <name type="scientific">Meloidogyne enterolobii</name>
    <name type="common">Root-knot nematode worm</name>
    <name type="synonym">Meloidogyne mayaguensis</name>
    <dbReference type="NCBI Taxonomy" id="390850"/>
    <lineage>
        <taxon>Eukaryota</taxon>
        <taxon>Metazoa</taxon>
        <taxon>Ecdysozoa</taxon>
        <taxon>Nematoda</taxon>
        <taxon>Chromadorea</taxon>
        <taxon>Rhabditida</taxon>
        <taxon>Tylenchina</taxon>
        <taxon>Tylenchomorpha</taxon>
        <taxon>Tylenchoidea</taxon>
        <taxon>Meloidogynidae</taxon>
        <taxon>Meloidogyninae</taxon>
        <taxon>Meloidogyne</taxon>
    </lineage>
</organism>
<proteinExistence type="predicted"/>
<accession>A0ACB1AA38</accession>
<dbReference type="Proteomes" id="UP001497535">
    <property type="component" value="Unassembled WGS sequence"/>
</dbReference>
<gene>
    <name evidence="1" type="ORF">MENTE1834_LOCUS35256</name>
</gene>
<keyword evidence="2" id="KW-1185">Reference proteome</keyword>
<comment type="caution">
    <text evidence="1">The sequence shown here is derived from an EMBL/GenBank/DDBJ whole genome shotgun (WGS) entry which is preliminary data.</text>
</comment>